<dbReference type="PROSITE" id="PS50928">
    <property type="entry name" value="ABC_TM1"/>
    <property type="match status" value="1"/>
</dbReference>
<organism evidence="9 10">
    <name type="scientific">Petrotoga mobilis (strain DSM 10674 / SJ95)</name>
    <dbReference type="NCBI Taxonomy" id="403833"/>
    <lineage>
        <taxon>Bacteria</taxon>
        <taxon>Thermotogati</taxon>
        <taxon>Thermotogota</taxon>
        <taxon>Thermotogae</taxon>
        <taxon>Petrotogales</taxon>
        <taxon>Petrotogaceae</taxon>
        <taxon>Petrotoga</taxon>
    </lineage>
</organism>
<protein>
    <submittedName>
        <fullName evidence="9">Binding-protein-dependent transport systems inner membrane component</fullName>
    </submittedName>
</protein>
<dbReference type="CDD" id="cd06261">
    <property type="entry name" value="TM_PBP2"/>
    <property type="match status" value="1"/>
</dbReference>
<dbReference type="KEGG" id="pmo:Pmob_1327"/>
<dbReference type="InterPro" id="IPR035906">
    <property type="entry name" value="MetI-like_sf"/>
</dbReference>
<dbReference type="Pfam" id="PF19300">
    <property type="entry name" value="BPD_transp_1_N"/>
    <property type="match status" value="1"/>
</dbReference>
<proteinExistence type="inferred from homology"/>
<reference evidence="9" key="1">
    <citation type="submission" date="2007-11" db="EMBL/GenBank/DDBJ databases">
        <title>Complete sequence of Petroga mobilis SJ95.</title>
        <authorList>
            <consortium name="US DOE Joint Genome Institute"/>
            <person name="Copeland A."/>
            <person name="Lucas S."/>
            <person name="Lapidus A."/>
            <person name="Barry K."/>
            <person name="Glavina del Rio T."/>
            <person name="Dalin E."/>
            <person name="Tice H."/>
            <person name="Pitluck S."/>
            <person name="Meincke L."/>
            <person name="Brettin T."/>
            <person name="Bruce D."/>
            <person name="Detter J.C."/>
            <person name="Han C."/>
            <person name="Kuske C.R."/>
            <person name="Schmutz J."/>
            <person name="Larimer F."/>
            <person name="Land M."/>
            <person name="Hauser L."/>
            <person name="Kyrpides N."/>
            <person name="Mikhailova N."/>
            <person name="Noll K."/>
            <person name="Richardson P."/>
        </authorList>
    </citation>
    <scope>NUCLEOTIDE SEQUENCE [LARGE SCALE GENOMIC DNA]</scope>
    <source>
        <strain evidence="9">SJ95</strain>
    </source>
</reference>
<dbReference type="eggNOG" id="COG0601">
    <property type="taxonomic scope" value="Bacteria"/>
</dbReference>
<keyword evidence="6 7" id="KW-0472">Membrane</keyword>
<evidence type="ECO:0000313" key="10">
    <source>
        <dbReference type="Proteomes" id="UP000000789"/>
    </source>
</evidence>
<sequence length="326" mass="36647">MILLKYIIRRLILAIPVLLGVSVISFFVMQLAPGDFLDTYRINPNISREQIQELERLYGLDKNPVTQYFLWLGNIMKGDWGYSFVYKIDVWQVMLRRLEATLLLGVTTFIFTWGIGIPLGITAALHQYKFTDQALSTLGLIGLSIPNFFFALLWLMWSANTGIFPIGGMLSREFANLPWYKQIGDFFWHVAGPVVTLGTASLAGTMRVMRGQILDEMNQDYAEFARAKGMPSDVVIYKHTLRNAINPVITSLGFSLSSILGGALITEYVFSWPGLGTLMRDAIFQQDIYLVMANLFLQGILLITGNLIADILLAASDPRVRLRMSA</sequence>
<evidence type="ECO:0000259" key="8">
    <source>
        <dbReference type="PROSITE" id="PS50928"/>
    </source>
</evidence>
<comment type="subcellular location">
    <subcellularLocation>
        <location evidence="1 7">Cell membrane</location>
        <topology evidence="1 7">Multi-pass membrane protein</topology>
    </subcellularLocation>
</comment>
<evidence type="ECO:0000256" key="1">
    <source>
        <dbReference type="ARBA" id="ARBA00004651"/>
    </source>
</evidence>
<feature type="domain" description="ABC transmembrane type-1" evidence="8">
    <location>
        <begin position="98"/>
        <end position="313"/>
    </location>
</feature>
<dbReference type="STRING" id="403833.Pmob_1327"/>
<evidence type="ECO:0000256" key="6">
    <source>
        <dbReference type="ARBA" id="ARBA00023136"/>
    </source>
</evidence>
<dbReference type="GO" id="GO:0005886">
    <property type="term" value="C:plasma membrane"/>
    <property type="evidence" value="ECO:0007669"/>
    <property type="project" value="UniProtKB-SubCell"/>
</dbReference>
<keyword evidence="3" id="KW-1003">Cell membrane</keyword>
<feature type="transmembrane region" description="Helical" evidence="7">
    <location>
        <begin position="102"/>
        <end position="125"/>
    </location>
</feature>
<accession>A9BGI2</accession>
<dbReference type="InterPro" id="IPR045621">
    <property type="entry name" value="BPD_transp_1_N"/>
</dbReference>
<dbReference type="Gene3D" id="1.10.3720.10">
    <property type="entry name" value="MetI-like"/>
    <property type="match status" value="1"/>
</dbReference>
<evidence type="ECO:0000256" key="5">
    <source>
        <dbReference type="ARBA" id="ARBA00022989"/>
    </source>
</evidence>
<dbReference type="EMBL" id="CP000879">
    <property type="protein sequence ID" value="ABX32032.1"/>
    <property type="molecule type" value="Genomic_DNA"/>
</dbReference>
<keyword evidence="2 7" id="KW-0813">Transport</keyword>
<feature type="transmembrane region" description="Helical" evidence="7">
    <location>
        <begin position="137"/>
        <end position="157"/>
    </location>
</feature>
<dbReference type="SUPFAM" id="SSF161098">
    <property type="entry name" value="MetI-like"/>
    <property type="match status" value="1"/>
</dbReference>
<name>A9BGI2_PETMO</name>
<dbReference type="AlphaFoldDB" id="A9BGI2"/>
<evidence type="ECO:0000256" key="2">
    <source>
        <dbReference type="ARBA" id="ARBA00022448"/>
    </source>
</evidence>
<dbReference type="Proteomes" id="UP000000789">
    <property type="component" value="Chromosome"/>
</dbReference>
<dbReference type="PANTHER" id="PTHR30465:SF0">
    <property type="entry name" value="OLIGOPEPTIDE TRANSPORT SYSTEM PERMEASE PROTEIN APPB"/>
    <property type="match status" value="1"/>
</dbReference>
<evidence type="ECO:0000313" key="9">
    <source>
        <dbReference type="EMBL" id="ABX32032.1"/>
    </source>
</evidence>
<dbReference type="GO" id="GO:0055085">
    <property type="term" value="P:transmembrane transport"/>
    <property type="evidence" value="ECO:0007669"/>
    <property type="project" value="InterPro"/>
</dbReference>
<comment type="similarity">
    <text evidence="7">Belongs to the binding-protein-dependent transport system permease family.</text>
</comment>
<keyword evidence="5 7" id="KW-1133">Transmembrane helix</keyword>
<evidence type="ECO:0000256" key="4">
    <source>
        <dbReference type="ARBA" id="ARBA00022692"/>
    </source>
</evidence>
<dbReference type="InterPro" id="IPR000515">
    <property type="entry name" value="MetI-like"/>
</dbReference>
<feature type="transmembrane region" description="Helical" evidence="7">
    <location>
        <begin position="12"/>
        <end position="32"/>
    </location>
</feature>
<keyword evidence="10" id="KW-1185">Reference proteome</keyword>
<dbReference type="PANTHER" id="PTHR30465">
    <property type="entry name" value="INNER MEMBRANE ABC TRANSPORTER"/>
    <property type="match status" value="1"/>
</dbReference>
<evidence type="ECO:0000256" key="7">
    <source>
        <dbReference type="RuleBase" id="RU363032"/>
    </source>
</evidence>
<dbReference type="HOGENOM" id="CLU_036879_1_1_0"/>
<keyword evidence="4 7" id="KW-0812">Transmembrane</keyword>
<feature type="transmembrane region" description="Helical" evidence="7">
    <location>
        <begin position="248"/>
        <end position="270"/>
    </location>
</feature>
<feature type="transmembrane region" description="Helical" evidence="7">
    <location>
        <begin position="290"/>
        <end position="315"/>
    </location>
</feature>
<dbReference type="Pfam" id="PF00528">
    <property type="entry name" value="BPD_transp_1"/>
    <property type="match status" value="1"/>
</dbReference>
<evidence type="ECO:0000256" key="3">
    <source>
        <dbReference type="ARBA" id="ARBA00022475"/>
    </source>
</evidence>
<feature type="transmembrane region" description="Helical" evidence="7">
    <location>
        <begin position="186"/>
        <end position="209"/>
    </location>
</feature>
<gene>
    <name evidence="9" type="ordered locus">Pmob_1327</name>
</gene>